<protein>
    <recommendedName>
        <fullName evidence="4">DUF4019 domain-containing protein</fullName>
    </recommendedName>
</protein>
<dbReference type="Proteomes" id="UP001064933">
    <property type="component" value="Chromosome"/>
</dbReference>
<feature type="signal peptide" evidence="1">
    <location>
        <begin position="1"/>
        <end position="22"/>
    </location>
</feature>
<keyword evidence="3" id="KW-1185">Reference proteome</keyword>
<reference evidence="2" key="1">
    <citation type="submission" date="2022-10" db="EMBL/GenBank/DDBJ databases">
        <title>Characterization and whole genome sequencing of a new Roseateles species, isolated from fresh water.</title>
        <authorList>
            <person name="Guliayeva D.Y."/>
            <person name="Akhremchuk A.E."/>
            <person name="Sikolenko M.A."/>
            <person name="Valentovich L.N."/>
            <person name="Sidarenka A.V."/>
        </authorList>
    </citation>
    <scope>NUCLEOTIDE SEQUENCE</scope>
    <source>
        <strain evidence="2">BIM B-1768</strain>
    </source>
</reference>
<name>A0ABY6AU36_9BURK</name>
<keyword evidence="1" id="KW-0732">Signal</keyword>
<evidence type="ECO:0008006" key="4">
    <source>
        <dbReference type="Google" id="ProtNLM"/>
    </source>
</evidence>
<dbReference type="SUPFAM" id="SSF54427">
    <property type="entry name" value="NTF2-like"/>
    <property type="match status" value="1"/>
</dbReference>
<gene>
    <name evidence="2" type="ORF">N4261_14015</name>
</gene>
<sequence>MKLMPRILSGAALLCCAGALWAADVPLGKTSPPNRKSMVVETVYPYTVYEYQPAIEVPLFGTGEQPDLSHPEKLLKAHFNYIRTGDYDRNFMLWTAASRQLMEAADKRGNRTKDVWKAVWARAYAGHKMELTHWVTYGRYVLLQYRVSPADGTTPTEATVVVVKEGNEWRLTQELRADPVAVNWRTSPGRIQVPSDALLPPDPLQPAR</sequence>
<evidence type="ECO:0000313" key="2">
    <source>
        <dbReference type="EMBL" id="UXH76187.1"/>
    </source>
</evidence>
<proteinExistence type="predicted"/>
<dbReference type="RefSeq" id="WP_261755920.1">
    <property type="nucleotide sequence ID" value="NZ_CP104562.2"/>
</dbReference>
<accession>A0ABY6AU36</accession>
<feature type="chain" id="PRO_5046997896" description="DUF4019 domain-containing protein" evidence="1">
    <location>
        <begin position="23"/>
        <end position="208"/>
    </location>
</feature>
<organism evidence="2 3">
    <name type="scientific">Roseateles amylovorans</name>
    <dbReference type="NCBI Taxonomy" id="2978473"/>
    <lineage>
        <taxon>Bacteria</taxon>
        <taxon>Pseudomonadati</taxon>
        <taxon>Pseudomonadota</taxon>
        <taxon>Betaproteobacteria</taxon>
        <taxon>Burkholderiales</taxon>
        <taxon>Sphaerotilaceae</taxon>
        <taxon>Roseateles</taxon>
    </lineage>
</organism>
<dbReference type="EMBL" id="CP104562">
    <property type="protein sequence ID" value="UXH76187.1"/>
    <property type="molecule type" value="Genomic_DNA"/>
</dbReference>
<evidence type="ECO:0000256" key="1">
    <source>
        <dbReference type="SAM" id="SignalP"/>
    </source>
</evidence>
<dbReference type="InterPro" id="IPR032710">
    <property type="entry name" value="NTF2-like_dom_sf"/>
</dbReference>
<evidence type="ECO:0000313" key="3">
    <source>
        <dbReference type="Proteomes" id="UP001064933"/>
    </source>
</evidence>